<dbReference type="AlphaFoldDB" id="A0A4Y7K1M4"/>
<feature type="region of interest" description="Disordered" evidence="4">
    <location>
        <begin position="1"/>
        <end position="41"/>
    </location>
</feature>
<dbReference type="Gene3D" id="1.20.5.170">
    <property type="match status" value="1"/>
</dbReference>
<evidence type="ECO:0000256" key="1">
    <source>
        <dbReference type="ARBA" id="ARBA00004123"/>
    </source>
</evidence>
<keyword evidence="2" id="KW-0238">DNA-binding</keyword>
<evidence type="ECO:0000256" key="2">
    <source>
        <dbReference type="ARBA" id="ARBA00023125"/>
    </source>
</evidence>
<dbReference type="PROSITE" id="PS00036">
    <property type="entry name" value="BZIP_BASIC"/>
    <property type="match status" value="1"/>
</dbReference>
<dbReference type="GO" id="GO:0003677">
    <property type="term" value="F:DNA binding"/>
    <property type="evidence" value="ECO:0007669"/>
    <property type="project" value="UniProtKB-KW"/>
</dbReference>
<keyword evidence="5" id="KW-0812">Transmembrane</keyword>
<feature type="compositionally biased region" description="Low complexity" evidence="4">
    <location>
        <begin position="15"/>
        <end position="34"/>
    </location>
</feature>
<dbReference type="Gramene" id="RZC66756">
    <property type="protein sequence ID" value="RZC66756"/>
    <property type="gene ID" value="C5167_010450"/>
</dbReference>
<name>A0A4Y7K1M4_PAPSO</name>
<dbReference type="STRING" id="3469.A0A4Y7K1M4"/>
<evidence type="ECO:0000313" key="8">
    <source>
        <dbReference type="Proteomes" id="UP000316621"/>
    </source>
</evidence>
<feature type="region of interest" description="Disordered" evidence="4">
    <location>
        <begin position="208"/>
        <end position="230"/>
    </location>
</feature>
<reference evidence="7 8" key="1">
    <citation type="journal article" date="2018" name="Science">
        <title>The opium poppy genome and morphinan production.</title>
        <authorList>
            <person name="Guo L."/>
            <person name="Winzer T."/>
            <person name="Yang X."/>
            <person name="Li Y."/>
            <person name="Ning Z."/>
            <person name="He Z."/>
            <person name="Teodor R."/>
            <person name="Lu Y."/>
            <person name="Bowser T.A."/>
            <person name="Graham I.A."/>
            <person name="Ye K."/>
        </authorList>
    </citation>
    <scope>NUCLEOTIDE SEQUENCE [LARGE SCALE GENOMIC DNA]</scope>
    <source>
        <strain evidence="8">cv. HN1</strain>
        <tissue evidence="7">Leaves</tissue>
    </source>
</reference>
<dbReference type="InterPro" id="IPR043452">
    <property type="entry name" value="BZIP46-like"/>
</dbReference>
<feature type="compositionally biased region" description="Polar residues" evidence="4">
    <location>
        <begin position="208"/>
        <end position="217"/>
    </location>
</feature>
<dbReference type="GO" id="GO:0045893">
    <property type="term" value="P:positive regulation of DNA-templated transcription"/>
    <property type="evidence" value="ECO:0007669"/>
    <property type="project" value="InterPro"/>
</dbReference>
<dbReference type="PANTHER" id="PTHR22952">
    <property type="entry name" value="CAMP-RESPONSE ELEMENT BINDING PROTEIN-RELATED"/>
    <property type="match status" value="1"/>
</dbReference>
<feature type="region of interest" description="Disordered" evidence="4">
    <location>
        <begin position="164"/>
        <end position="183"/>
    </location>
</feature>
<evidence type="ECO:0000313" key="7">
    <source>
        <dbReference type="EMBL" id="RZC66756.1"/>
    </source>
</evidence>
<accession>A0A4Y7K1M4</accession>
<proteinExistence type="predicted"/>
<dbReference type="GO" id="GO:0003700">
    <property type="term" value="F:DNA-binding transcription factor activity"/>
    <property type="evidence" value="ECO:0007669"/>
    <property type="project" value="InterPro"/>
</dbReference>
<keyword evidence="5" id="KW-0472">Membrane</keyword>
<keyword evidence="3" id="KW-0539">Nucleus</keyword>
<keyword evidence="5" id="KW-1133">Transmembrane helix</keyword>
<evidence type="ECO:0000259" key="6">
    <source>
        <dbReference type="PROSITE" id="PS00036"/>
    </source>
</evidence>
<evidence type="ECO:0000256" key="3">
    <source>
        <dbReference type="ARBA" id="ARBA00023242"/>
    </source>
</evidence>
<feature type="compositionally biased region" description="Basic and acidic residues" evidence="4">
    <location>
        <begin position="1"/>
        <end position="12"/>
    </location>
</feature>
<evidence type="ECO:0000256" key="5">
    <source>
        <dbReference type="SAM" id="Phobius"/>
    </source>
</evidence>
<protein>
    <recommendedName>
        <fullName evidence="6">BZIP domain-containing protein</fullName>
    </recommendedName>
</protein>
<organism evidence="7 8">
    <name type="scientific">Papaver somniferum</name>
    <name type="common">Opium poppy</name>
    <dbReference type="NCBI Taxonomy" id="3469"/>
    <lineage>
        <taxon>Eukaryota</taxon>
        <taxon>Viridiplantae</taxon>
        <taxon>Streptophyta</taxon>
        <taxon>Embryophyta</taxon>
        <taxon>Tracheophyta</taxon>
        <taxon>Spermatophyta</taxon>
        <taxon>Magnoliopsida</taxon>
        <taxon>Ranunculales</taxon>
        <taxon>Papaveraceae</taxon>
        <taxon>Papaveroideae</taxon>
        <taxon>Papaver</taxon>
    </lineage>
</organism>
<evidence type="ECO:0000256" key="4">
    <source>
        <dbReference type="SAM" id="MobiDB-lite"/>
    </source>
</evidence>
<dbReference type="PANTHER" id="PTHR22952:SF433">
    <property type="entry name" value="PROTEIN FD"/>
    <property type="match status" value="1"/>
</dbReference>
<feature type="region of interest" description="Disordered" evidence="4">
    <location>
        <begin position="124"/>
        <end position="159"/>
    </location>
</feature>
<feature type="region of interest" description="Disordered" evidence="4">
    <location>
        <begin position="58"/>
        <end position="84"/>
    </location>
</feature>
<dbReference type="Proteomes" id="UP000316621">
    <property type="component" value="Chromosome 6"/>
</dbReference>
<sequence>MMWSSRVDDHGNRVSSSSSAKSLSSSSPSSSHSSILRNPRRKTMEEVWNNINLTCIHHKNTNTSSSPIRVEDSSIPLPKPKATSQTFPVISNLQEFLARPFNKDSQSHQKQQPKTGAQLISRFSTGQVHPPPPPPPPSPPVPVAQPQPQPLPPTINLNSACDQQFPYLDDNSDEHPLRPNPRLNHNNLSFIDSPSFVSALNTSHPFDQAFGNSTLPNNKRRASDETDDNNINCTGDRRHKRMIKNRESAARSRARKQESLSLSHFCPLCKNGSLCWSLILTLWVVFLFFRLIQMSWSLKLQISWKKMLCSGNSNSSAAKNDAL</sequence>
<feature type="compositionally biased region" description="Pro residues" evidence="4">
    <location>
        <begin position="129"/>
        <end position="153"/>
    </location>
</feature>
<dbReference type="InterPro" id="IPR004827">
    <property type="entry name" value="bZIP"/>
</dbReference>
<gene>
    <name evidence="7" type="ORF">C5167_010450</name>
</gene>
<keyword evidence="8" id="KW-1185">Reference proteome</keyword>
<feature type="domain" description="BZIP" evidence="6">
    <location>
        <begin position="240"/>
        <end position="255"/>
    </location>
</feature>
<feature type="transmembrane region" description="Helical" evidence="5">
    <location>
        <begin position="276"/>
        <end position="298"/>
    </location>
</feature>
<dbReference type="EMBL" id="CM010720">
    <property type="protein sequence ID" value="RZC66756.1"/>
    <property type="molecule type" value="Genomic_DNA"/>
</dbReference>
<dbReference type="GO" id="GO:0005634">
    <property type="term" value="C:nucleus"/>
    <property type="evidence" value="ECO:0007669"/>
    <property type="project" value="UniProtKB-SubCell"/>
</dbReference>
<comment type="subcellular location">
    <subcellularLocation>
        <location evidence="1">Nucleus</location>
    </subcellularLocation>
</comment>